<dbReference type="AlphaFoldDB" id="A0AA40EIR0"/>
<name>A0AA40EIR0_9PEZI</name>
<evidence type="ECO:0000313" key="3">
    <source>
        <dbReference type="Proteomes" id="UP001172159"/>
    </source>
</evidence>
<keyword evidence="3" id="KW-1185">Reference proteome</keyword>
<reference evidence="2" key="1">
    <citation type="submission" date="2023-06" db="EMBL/GenBank/DDBJ databases">
        <title>Genome-scale phylogeny and comparative genomics of the fungal order Sordariales.</title>
        <authorList>
            <consortium name="Lawrence Berkeley National Laboratory"/>
            <person name="Hensen N."/>
            <person name="Bonometti L."/>
            <person name="Westerberg I."/>
            <person name="Brannstrom I.O."/>
            <person name="Guillou S."/>
            <person name="Cros-Aarteil S."/>
            <person name="Calhoun S."/>
            <person name="Haridas S."/>
            <person name="Kuo A."/>
            <person name="Mondo S."/>
            <person name="Pangilinan J."/>
            <person name="Riley R."/>
            <person name="Labutti K."/>
            <person name="Andreopoulos B."/>
            <person name="Lipzen A."/>
            <person name="Chen C."/>
            <person name="Yanf M."/>
            <person name="Daum C."/>
            <person name="Ng V."/>
            <person name="Clum A."/>
            <person name="Steindorff A."/>
            <person name="Ohm R."/>
            <person name="Martin F."/>
            <person name="Silar P."/>
            <person name="Natvig D."/>
            <person name="Lalanne C."/>
            <person name="Gautier V."/>
            <person name="Ament-Velasquez S.L."/>
            <person name="Kruys A."/>
            <person name="Hutchinson M.I."/>
            <person name="Powell A.J."/>
            <person name="Barry K."/>
            <person name="Miller A.N."/>
            <person name="Grigoriev I.V."/>
            <person name="Debuchy R."/>
            <person name="Gladieux P."/>
            <person name="Thoren M.H."/>
            <person name="Johannesson H."/>
        </authorList>
    </citation>
    <scope>NUCLEOTIDE SEQUENCE</scope>
    <source>
        <strain evidence="2">CBS 540.89</strain>
    </source>
</reference>
<protein>
    <recommendedName>
        <fullName evidence="4">Hydrophobin</fullName>
    </recommendedName>
</protein>
<evidence type="ECO:0008006" key="4">
    <source>
        <dbReference type="Google" id="ProtNLM"/>
    </source>
</evidence>
<comment type="caution">
    <text evidence="2">The sequence shown here is derived from an EMBL/GenBank/DDBJ whole genome shotgun (WGS) entry which is preliminary data.</text>
</comment>
<accession>A0AA40EIR0</accession>
<proteinExistence type="predicted"/>
<keyword evidence="1" id="KW-0732">Signal</keyword>
<sequence>MQFSKIFLPLVAATRGLAAPTAVEMDTTPALVDRQLPPVDLNTCLNGLVGLGLGAPLCLILAVPTLNLRAIASCVGGIANVGVLCPCVNSLPALGPLLGTAGVTC</sequence>
<feature type="signal peptide" evidence="1">
    <location>
        <begin position="1"/>
        <end position="18"/>
    </location>
</feature>
<organism evidence="2 3">
    <name type="scientific">Apiosordaria backusii</name>
    <dbReference type="NCBI Taxonomy" id="314023"/>
    <lineage>
        <taxon>Eukaryota</taxon>
        <taxon>Fungi</taxon>
        <taxon>Dikarya</taxon>
        <taxon>Ascomycota</taxon>
        <taxon>Pezizomycotina</taxon>
        <taxon>Sordariomycetes</taxon>
        <taxon>Sordariomycetidae</taxon>
        <taxon>Sordariales</taxon>
        <taxon>Lasiosphaeriaceae</taxon>
        <taxon>Apiosordaria</taxon>
    </lineage>
</organism>
<dbReference type="EMBL" id="JAUKTV010000004">
    <property type="protein sequence ID" value="KAK0739443.1"/>
    <property type="molecule type" value="Genomic_DNA"/>
</dbReference>
<evidence type="ECO:0000313" key="2">
    <source>
        <dbReference type="EMBL" id="KAK0739443.1"/>
    </source>
</evidence>
<gene>
    <name evidence="2" type="ORF">B0T21DRAFT_436328</name>
</gene>
<feature type="chain" id="PRO_5041469785" description="Hydrophobin" evidence="1">
    <location>
        <begin position="19"/>
        <end position="105"/>
    </location>
</feature>
<evidence type="ECO:0000256" key="1">
    <source>
        <dbReference type="SAM" id="SignalP"/>
    </source>
</evidence>
<dbReference type="Proteomes" id="UP001172159">
    <property type="component" value="Unassembled WGS sequence"/>
</dbReference>